<dbReference type="EMBL" id="JADMCD010000029">
    <property type="protein sequence ID" value="MBF8643910.1"/>
    <property type="molecule type" value="Genomic_DNA"/>
</dbReference>
<proteinExistence type="inferred from homology"/>
<protein>
    <submittedName>
        <fullName evidence="6">Tyrosine-type recombinase/integrase</fullName>
    </submittedName>
</protein>
<dbReference type="InterPro" id="IPR010998">
    <property type="entry name" value="Integrase_recombinase_N"/>
</dbReference>
<dbReference type="InterPro" id="IPR013762">
    <property type="entry name" value="Integrase-like_cat_sf"/>
</dbReference>
<reference evidence="7 9" key="2">
    <citation type="submission" date="2020-11" db="EMBL/GenBank/DDBJ databases">
        <title>Enhanced detection system for hospital associated transmission using whole genome sequencing surveillance.</title>
        <authorList>
            <person name="Harrison L.H."/>
            <person name="Van Tyne D."/>
            <person name="Marsh J.W."/>
            <person name="Griffith M.P."/>
            <person name="Snyder D.J."/>
            <person name="Cooper V.S."/>
            <person name="Mustapha M."/>
        </authorList>
    </citation>
    <scope>NUCLEOTIDE SEQUENCE [LARGE SCALE GENOMIC DNA]</scope>
    <source>
        <strain evidence="7 9">PSB00013</strain>
    </source>
</reference>
<keyword evidence="4" id="KW-0233">DNA recombination</keyword>
<dbReference type="PROSITE" id="PS51898">
    <property type="entry name" value="TYR_RECOMBINASE"/>
    <property type="match status" value="1"/>
</dbReference>
<keyword evidence="8" id="KW-1185">Reference proteome</keyword>
<name>A0ABS0FU69_PSELU</name>
<sequence>MGFMKNTQSIKERIADSAEDPGNCGVRLYKVSINLGDLPYFEVRAEAVAQFDSTKLRNVNYHRDHIVDRFPLLFCLTRVPDSLEMNLFLEHRYRGKFLPPKRGGRRNLLGGVTLETLYSIANSLRGFLAWLVKANADWREIYAAPDSEKAKAWLPPYRYRMALIERISNNEISRDTANLYLSHIRQFYEWALTTRRIERVPFKYKFIAIKKHRQDGDFDLLFSSALNEKALLIQTSDLVIPKRYRSKQEAHSAALTPFNATELRWMLNTHYMRLSSRRLWAELAYACGLRAKEIATLAENIVVNPTLSGKAFFEVKVLGKFNKERRIVVPLRLMESLWQFKNSPERLHRAGLWDLASGTHQARPLFLNRSGKAINSASITNVTSYVAKELKHSDITFNRSFHDLRATFATALAKFMLEKQMPLGFIQYRLMALMGHANFSTTQKYINFARTITFEHQMEGWVEQVFGGLRSSFEDAAHYEQVTL</sequence>
<evidence type="ECO:0000313" key="7">
    <source>
        <dbReference type="EMBL" id="MBH3441732.1"/>
    </source>
</evidence>
<comment type="caution">
    <text evidence="6">The sequence shown here is derived from an EMBL/GenBank/DDBJ whole genome shotgun (WGS) entry which is preliminary data.</text>
</comment>
<evidence type="ECO:0000256" key="4">
    <source>
        <dbReference type="ARBA" id="ARBA00023172"/>
    </source>
</evidence>
<keyword evidence="3" id="KW-0238">DNA-binding</keyword>
<dbReference type="Proteomes" id="UP000626180">
    <property type="component" value="Unassembled WGS sequence"/>
</dbReference>
<dbReference type="PANTHER" id="PTHR30349:SF64">
    <property type="entry name" value="PROPHAGE INTEGRASE INTD-RELATED"/>
    <property type="match status" value="1"/>
</dbReference>
<keyword evidence="2" id="KW-0229">DNA integration</keyword>
<feature type="domain" description="Tyr recombinase" evidence="5">
    <location>
        <begin position="239"/>
        <end position="462"/>
    </location>
</feature>
<dbReference type="Pfam" id="PF00589">
    <property type="entry name" value="Phage_integrase"/>
    <property type="match status" value="1"/>
</dbReference>
<dbReference type="PANTHER" id="PTHR30349">
    <property type="entry name" value="PHAGE INTEGRASE-RELATED"/>
    <property type="match status" value="1"/>
</dbReference>
<dbReference type="InterPro" id="IPR050090">
    <property type="entry name" value="Tyrosine_recombinase_XerCD"/>
</dbReference>
<evidence type="ECO:0000256" key="1">
    <source>
        <dbReference type="ARBA" id="ARBA00008857"/>
    </source>
</evidence>
<dbReference type="Proteomes" id="UP000638986">
    <property type="component" value="Unassembled WGS sequence"/>
</dbReference>
<dbReference type="EMBL" id="JADTXM010000027">
    <property type="protein sequence ID" value="MBH3441732.1"/>
    <property type="molecule type" value="Genomic_DNA"/>
</dbReference>
<comment type="similarity">
    <text evidence="1">Belongs to the 'phage' integrase family.</text>
</comment>
<reference evidence="6 8" key="1">
    <citation type="submission" date="2020-10" db="EMBL/GenBank/DDBJ databases">
        <title>Genome sequences of Pseudomonas isolates.</title>
        <authorList>
            <person name="Wessels L."/>
            <person name="Reich F."/>
            <person name="Hammerl J."/>
        </authorList>
    </citation>
    <scope>NUCLEOTIDE SEQUENCE [LARGE SCALE GENOMIC DNA]</scope>
    <source>
        <strain evidence="6 8">20-MO00624-0</strain>
    </source>
</reference>
<organism evidence="6 8">
    <name type="scientific">Pseudomonas luteola</name>
    <dbReference type="NCBI Taxonomy" id="47886"/>
    <lineage>
        <taxon>Bacteria</taxon>
        <taxon>Pseudomonadati</taxon>
        <taxon>Pseudomonadota</taxon>
        <taxon>Gammaproteobacteria</taxon>
        <taxon>Pseudomonadales</taxon>
        <taxon>Pseudomonadaceae</taxon>
        <taxon>Pseudomonas</taxon>
    </lineage>
</organism>
<dbReference type="Gene3D" id="1.10.443.10">
    <property type="entry name" value="Intergrase catalytic core"/>
    <property type="match status" value="1"/>
</dbReference>
<gene>
    <name evidence="7" type="ORF">I5Q09_23935</name>
    <name evidence="6" type="ORF">IRZ65_25000</name>
</gene>
<dbReference type="Gene3D" id="1.10.150.130">
    <property type="match status" value="1"/>
</dbReference>
<evidence type="ECO:0000256" key="3">
    <source>
        <dbReference type="ARBA" id="ARBA00023125"/>
    </source>
</evidence>
<evidence type="ECO:0000313" key="9">
    <source>
        <dbReference type="Proteomes" id="UP000638986"/>
    </source>
</evidence>
<evidence type="ECO:0000313" key="8">
    <source>
        <dbReference type="Proteomes" id="UP000626180"/>
    </source>
</evidence>
<evidence type="ECO:0000313" key="6">
    <source>
        <dbReference type="EMBL" id="MBF8643910.1"/>
    </source>
</evidence>
<dbReference type="InterPro" id="IPR011010">
    <property type="entry name" value="DNA_brk_join_enz"/>
</dbReference>
<evidence type="ECO:0000259" key="5">
    <source>
        <dbReference type="PROSITE" id="PS51898"/>
    </source>
</evidence>
<dbReference type="SUPFAM" id="SSF56349">
    <property type="entry name" value="DNA breaking-rejoining enzymes"/>
    <property type="match status" value="1"/>
</dbReference>
<accession>A0ABS0FU69</accession>
<evidence type="ECO:0000256" key="2">
    <source>
        <dbReference type="ARBA" id="ARBA00022908"/>
    </source>
</evidence>
<dbReference type="InterPro" id="IPR002104">
    <property type="entry name" value="Integrase_catalytic"/>
</dbReference>